<dbReference type="PANTHER" id="PTHR42993:SF1">
    <property type="entry name" value="MAOC-LIKE DEHYDRATASE DOMAIN-CONTAINING PROTEIN"/>
    <property type="match status" value="1"/>
</dbReference>
<evidence type="ECO:0000256" key="1">
    <source>
        <dbReference type="ARBA" id="ARBA00005254"/>
    </source>
</evidence>
<dbReference type="SUPFAM" id="SSF54637">
    <property type="entry name" value="Thioesterase/thiol ester dehydrase-isomerase"/>
    <property type="match status" value="1"/>
</dbReference>
<organism evidence="3 4">
    <name type="scientific">Rhodococcoides yunnanense</name>
    <dbReference type="NCBI Taxonomy" id="278209"/>
    <lineage>
        <taxon>Bacteria</taxon>
        <taxon>Bacillati</taxon>
        <taxon>Actinomycetota</taxon>
        <taxon>Actinomycetes</taxon>
        <taxon>Mycobacteriales</taxon>
        <taxon>Nocardiaceae</taxon>
        <taxon>Rhodococcoides</taxon>
    </lineage>
</organism>
<dbReference type="CDD" id="cd03450">
    <property type="entry name" value="NodN"/>
    <property type="match status" value="1"/>
</dbReference>
<evidence type="ECO:0000313" key="3">
    <source>
        <dbReference type="EMBL" id="MDV6264726.1"/>
    </source>
</evidence>
<sequence>MEIYRGIADLEAAVGKELGPTEWFAIGQDRVDGFADVTEDHQWIHVDTEKAADGPFGATIAHGFLSLSLVPYFVSQVRRIEGAKMGVNYGLDRVRFPSPVRVGSRIRARTLVKTADLIDEDSIQLVMRTTIEVEGSEKPGCVADLVSRYYF</sequence>
<dbReference type="Pfam" id="PF01575">
    <property type="entry name" value="MaoC_dehydratas"/>
    <property type="match status" value="1"/>
</dbReference>
<evidence type="ECO:0000259" key="2">
    <source>
        <dbReference type="Pfam" id="PF01575"/>
    </source>
</evidence>
<protein>
    <submittedName>
        <fullName evidence="3">MaoC family dehydratase</fullName>
    </submittedName>
</protein>
<comment type="caution">
    <text evidence="3">The sequence shown here is derived from an EMBL/GenBank/DDBJ whole genome shotgun (WGS) entry which is preliminary data.</text>
</comment>
<dbReference type="InterPro" id="IPR029069">
    <property type="entry name" value="HotDog_dom_sf"/>
</dbReference>
<dbReference type="InterPro" id="IPR039375">
    <property type="entry name" value="NodN-like"/>
</dbReference>
<comment type="similarity">
    <text evidence="1">Belongs to the enoyl-CoA hydratase/isomerase family.</text>
</comment>
<accession>A0ABU4BKH4</accession>
<gene>
    <name evidence="3" type="ORF">R3P96_25610</name>
</gene>
<dbReference type="Proteomes" id="UP001185755">
    <property type="component" value="Unassembled WGS sequence"/>
</dbReference>
<feature type="domain" description="MaoC-like" evidence="2">
    <location>
        <begin position="11"/>
        <end position="119"/>
    </location>
</feature>
<proteinExistence type="inferred from homology"/>
<dbReference type="Gene3D" id="3.10.129.10">
    <property type="entry name" value="Hotdog Thioesterase"/>
    <property type="match status" value="1"/>
</dbReference>
<keyword evidence="4" id="KW-1185">Reference proteome</keyword>
<dbReference type="RefSeq" id="WP_317566742.1">
    <property type="nucleotide sequence ID" value="NZ_JAWLJX010000018.1"/>
</dbReference>
<dbReference type="InterPro" id="IPR002539">
    <property type="entry name" value="MaoC-like_dom"/>
</dbReference>
<dbReference type="EMBL" id="JAWLJX010000018">
    <property type="protein sequence ID" value="MDV6264726.1"/>
    <property type="molecule type" value="Genomic_DNA"/>
</dbReference>
<name>A0ABU4BKH4_9NOCA</name>
<dbReference type="PANTHER" id="PTHR42993">
    <property type="entry name" value="MAOC-LIKE DEHYDRATASE DOMAIN-CONTAINING PROTEIN"/>
    <property type="match status" value="1"/>
</dbReference>
<evidence type="ECO:0000313" key="4">
    <source>
        <dbReference type="Proteomes" id="UP001185755"/>
    </source>
</evidence>
<reference evidence="3 4" key="1">
    <citation type="submission" date="2023-10" db="EMBL/GenBank/DDBJ databases">
        <title>Development of a sustainable strategy for remediation of hydrocarbon-contaminated territories based on the waste exchange concept.</title>
        <authorList>
            <person name="Krivoruchko A."/>
        </authorList>
    </citation>
    <scope>NUCLEOTIDE SEQUENCE [LARGE SCALE GENOMIC DNA]</scope>
    <source>
        <strain evidence="3 4">IEGM 1323</strain>
    </source>
</reference>